<dbReference type="InterPro" id="IPR054593">
    <property type="entry name" value="Beta-mannosidase-like_N2"/>
</dbReference>
<evidence type="ECO:0000256" key="2">
    <source>
        <dbReference type="ARBA" id="ARBA00022801"/>
    </source>
</evidence>
<protein>
    <submittedName>
        <fullName evidence="9">Glycosyl hydrolase family 2, sugar binding domain protein</fullName>
    </submittedName>
</protein>
<dbReference type="InterPro" id="IPR006103">
    <property type="entry name" value="Glyco_hydro_2_cat"/>
</dbReference>
<evidence type="ECO:0000256" key="4">
    <source>
        <dbReference type="SAM" id="Phobius"/>
    </source>
</evidence>
<dbReference type="InterPro" id="IPR017853">
    <property type="entry name" value="GH"/>
</dbReference>
<dbReference type="Proteomes" id="UP000003146">
    <property type="component" value="Unassembled WGS sequence"/>
</dbReference>
<keyword evidence="4" id="KW-1133">Transmembrane helix</keyword>
<evidence type="ECO:0000313" key="10">
    <source>
        <dbReference type="Proteomes" id="UP000003146"/>
    </source>
</evidence>
<evidence type="ECO:0000313" key="9">
    <source>
        <dbReference type="EMBL" id="EDV01459.1"/>
    </source>
</evidence>
<feature type="domain" description="Glycoside hydrolase family 2 immunoglobulin-like beta-sandwich" evidence="5">
    <location>
        <begin position="205"/>
        <end position="303"/>
    </location>
</feature>
<dbReference type="PANTHER" id="PTHR42732:SF1">
    <property type="entry name" value="BETA-MANNOSIDASE"/>
    <property type="match status" value="1"/>
</dbReference>
<dbReference type="InterPro" id="IPR032311">
    <property type="entry name" value="DUF4982"/>
</dbReference>
<dbReference type="eggNOG" id="COG3250">
    <property type="taxonomic scope" value="Bacteria"/>
</dbReference>
<dbReference type="PRINTS" id="PR00132">
    <property type="entry name" value="GLHYDRLASE2"/>
</dbReference>
<feature type="transmembrane region" description="Helical" evidence="4">
    <location>
        <begin position="24"/>
        <end position="42"/>
    </location>
</feature>
<dbReference type="SUPFAM" id="SSF49303">
    <property type="entry name" value="beta-Galactosidase/glucuronidase domain"/>
    <property type="match status" value="1"/>
</dbReference>
<dbReference type="InterPro" id="IPR051913">
    <property type="entry name" value="GH2_Domain-Containing"/>
</dbReference>
<keyword evidence="3" id="KW-0326">Glycosidase</keyword>
<dbReference type="Gene3D" id="2.60.120.260">
    <property type="entry name" value="Galactose-binding domain-like"/>
    <property type="match status" value="1"/>
</dbReference>
<dbReference type="InterPro" id="IPR008979">
    <property type="entry name" value="Galactose-bd-like_sf"/>
</dbReference>
<dbReference type="Pfam" id="PF00703">
    <property type="entry name" value="Glyco_hydro_2"/>
    <property type="match status" value="1"/>
</dbReference>
<dbReference type="InterPro" id="IPR006102">
    <property type="entry name" value="Ig-like_GH2"/>
</dbReference>
<accession>B3JI35</accession>
<evidence type="ECO:0000259" key="5">
    <source>
        <dbReference type="Pfam" id="PF00703"/>
    </source>
</evidence>
<sequence length="685" mass="78730">MDRTNRKISYIVIKEDKQMGRWNIRWSILLVLWCVTGVKLAAMKVESLDRGWFFNRGYESQAADKVTVDLPHTWNAADAMFGNVNYYRGMSTYSRFIVVPSSENFKRVFLRVKAAQTVADVYLDNHFVAQHKGGYTSFTVELTHLIRKGEKHKLDIRVSNAQTMEIAPICGDFNIWGGLNRGVELLYTDDACIDPTFYGSSGVFFTQCDVSEKYAGLEMKALLSGTEMALNDCSIEFSLLDAKRKVVLCKETSVSGKEALVKMELNNPHLWDGVNNPYLYTGVVVLKRGGKEIDRREEHVGFRFYSADPDKGFFLNGKPYSIHGVNYHEDRAERASAFRPEDFESDLNLIQEMGCTAVRLAHYPHAQQLHNLMDRRGLIAWAEIPFVNVFVSHPLYRENLKQQLVELICQYYNHPCILTWGLFNEINPGWLENPNPMAEELNKLAKKWDISRPTTGASNQEDPLNGIPDLIAFNRYFGWYGDDCKEMGEWIDKEHRAYHQRCMGISEYGAGADVFQQADSLIHPEPWGQWHPENWQTYYHIENWKQLASRPFLWCKFVWCMFDFSAAGRKEGTTFGRNDKGLVTYDRRIKKDAFYFYKANWNKKEKVLYIASKRCQNKSNSSVDIQVFSNCGDAELFVNGKSMGKCTPDEVCVATWNNVPLQSGENQVTVRASGLSDNCVWYNND</sequence>
<dbReference type="GO" id="GO:0005975">
    <property type="term" value="P:carbohydrate metabolic process"/>
    <property type="evidence" value="ECO:0007669"/>
    <property type="project" value="InterPro"/>
</dbReference>
<dbReference type="Pfam" id="PF22666">
    <property type="entry name" value="Glyco_hydro_2_N2"/>
    <property type="match status" value="1"/>
</dbReference>
<dbReference type="Pfam" id="PF16355">
    <property type="entry name" value="DUF4982"/>
    <property type="match status" value="1"/>
</dbReference>
<dbReference type="STRING" id="470145.BACCOP_01547"/>
<keyword evidence="4" id="KW-0472">Membrane</keyword>
<name>B3JI35_9BACT</name>
<evidence type="ECO:0000259" key="6">
    <source>
        <dbReference type="Pfam" id="PF02836"/>
    </source>
</evidence>
<dbReference type="HOGENOM" id="CLU_006501_5_0_10"/>
<evidence type="ECO:0000259" key="8">
    <source>
        <dbReference type="Pfam" id="PF22666"/>
    </source>
</evidence>
<reference evidence="9 10" key="1">
    <citation type="submission" date="2008-04" db="EMBL/GenBank/DDBJ databases">
        <title>Draft genome sequence of Bacteroides coprocola (DSM 17136).</title>
        <authorList>
            <person name="Sudarsanam P."/>
            <person name="Ley R."/>
            <person name="Guruge J."/>
            <person name="Turnbaugh P.J."/>
            <person name="Mahowald M."/>
            <person name="Liep D."/>
            <person name="Gordon J."/>
        </authorList>
    </citation>
    <scope>NUCLEOTIDE SEQUENCE [LARGE SCALE GENOMIC DNA]</scope>
    <source>
        <strain evidence="9 10">DSM 17136</strain>
    </source>
</reference>
<evidence type="ECO:0000256" key="3">
    <source>
        <dbReference type="ARBA" id="ARBA00023295"/>
    </source>
</evidence>
<dbReference type="PANTHER" id="PTHR42732">
    <property type="entry name" value="BETA-GALACTOSIDASE"/>
    <property type="match status" value="1"/>
</dbReference>
<comment type="similarity">
    <text evidence="1">Belongs to the glycosyl hydrolase 2 family.</text>
</comment>
<dbReference type="Pfam" id="PF02836">
    <property type="entry name" value="Glyco_hydro_2_C"/>
    <property type="match status" value="1"/>
</dbReference>
<gene>
    <name evidence="9" type="ORF">BACCOP_01547</name>
</gene>
<keyword evidence="2 9" id="KW-0378">Hydrolase</keyword>
<organism evidence="9 10">
    <name type="scientific">Phocaeicola coprocola DSM 17136</name>
    <dbReference type="NCBI Taxonomy" id="470145"/>
    <lineage>
        <taxon>Bacteria</taxon>
        <taxon>Pseudomonadati</taxon>
        <taxon>Bacteroidota</taxon>
        <taxon>Bacteroidia</taxon>
        <taxon>Bacteroidales</taxon>
        <taxon>Bacteroidaceae</taxon>
        <taxon>Phocaeicola</taxon>
    </lineage>
</organism>
<feature type="domain" description="DUF4982" evidence="7">
    <location>
        <begin position="622"/>
        <end position="673"/>
    </location>
</feature>
<evidence type="ECO:0000259" key="7">
    <source>
        <dbReference type="Pfam" id="PF16355"/>
    </source>
</evidence>
<comment type="caution">
    <text evidence="9">The sequence shown here is derived from an EMBL/GenBank/DDBJ whole genome shotgun (WGS) entry which is preliminary data.</text>
</comment>
<dbReference type="SUPFAM" id="SSF51445">
    <property type="entry name" value="(Trans)glycosidases"/>
    <property type="match status" value="1"/>
</dbReference>
<dbReference type="GO" id="GO:0004553">
    <property type="term" value="F:hydrolase activity, hydrolyzing O-glycosyl compounds"/>
    <property type="evidence" value="ECO:0007669"/>
    <property type="project" value="InterPro"/>
</dbReference>
<dbReference type="EMBL" id="ABIY02000077">
    <property type="protein sequence ID" value="EDV01459.1"/>
    <property type="molecule type" value="Genomic_DNA"/>
</dbReference>
<dbReference type="AlphaFoldDB" id="B3JI35"/>
<reference evidence="9 10" key="2">
    <citation type="submission" date="2008-04" db="EMBL/GenBank/DDBJ databases">
        <authorList>
            <person name="Fulton L."/>
            <person name="Clifton S."/>
            <person name="Fulton B."/>
            <person name="Xu J."/>
            <person name="Minx P."/>
            <person name="Pepin K.H."/>
            <person name="Johnson M."/>
            <person name="Thiruvilangam P."/>
            <person name="Bhonagiri V."/>
            <person name="Nash W.E."/>
            <person name="Mardis E.R."/>
            <person name="Wilson R.K."/>
        </authorList>
    </citation>
    <scope>NUCLEOTIDE SEQUENCE [LARGE SCALE GENOMIC DNA]</scope>
    <source>
        <strain evidence="9 10">DSM 17136</strain>
    </source>
</reference>
<dbReference type="InterPro" id="IPR006101">
    <property type="entry name" value="Glyco_hydro_2"/>
</dbReference>
<evidence type="ECO:0000256" key="1">
    <source>
        <dbReference type="ARBA" id="ARBA00007401"/>
    </source>
</evidence>
<dbReference type="Gene3D" id="2.60.40.10">
    <property type="entry name" value="Immunoglobulins"/>
    <property type="match status" value="2"/>
</dbReference>
<feature type="domain" description="Beta-mannosidase-like galactose-binding" evidence="8">
    <location>
        <begin position="92"/>
        <end position="163"/>
    </location>
</feature>
<keyword evidence="4" id="KW-0812">Transmembrane</keyword>
<dbReference type="InterPro" id="IPR013783">
    <property type="entry name" value="Ig-like_fold"/>
</dbReference>
<dbReference type="SUPFAM" id="SSF49785">
    <property type="entry name" value="Galactose-binding domain-like"/>
    <property type="match status" value="1"/>
</dbReference>
<proteinExistence type="inferred from homology"/>
<dbReference type="Gene3D" id="3.20.20.80">
    <property type="entry name" value="Glycosidases"/>
    <property type="match status" value="1"/>
</dbReference>
<feature type="domain" description="Glycoside hydrolase family 2 catalytic" evidence="6">
    <location>
        <begin position="310"/>
        <end position="598"/>
    </location>
</feature>
<dbReference type="InterPro" id="IPR036156">
    <property type="entry name" value="Beta-gal/glucu_dom_sf"/>
</dbReference>